<dbReference type="GO" id="GO:0016746">
    <property type="term" value="F:acyltransferase activity"/>
    <property type="evidence" value="ECO:0007669"/>
    <property type="project" value="UniProtKB-KW"/>
</dbReference>
<evidence type="ECO:0000313" key="6">
    <source>
        <dbReference type="Proteomes" id="UP000030960"/>
    </source>
</evidence>
<dbReference type="Proteomes" id="UP000030960">
    <property type="component" value="Unassembled WGS sequence"/>
</dbReference>
<gene>
    <name evidence="5" type="ORF">OA50_00688</name>
</gene>
<evidence type="ECO:0000259" key="3">
    <source>
        <dbReference type="Pfam" id="PF07167"/>
    </source>
</evidence>
<dbReference type="GO" id="GO:0042619">
    <property type="term" value="P:poly-hydroxybutyrate biosynthetic process"/>
    <property type="evidence" value="ECO:0007669"/>
    <property type="project" value="InterPro"/>
</dbReference>
<dbReference type="PANTHER" id="PTHR36837:SF5">
    <property type="entry name" value="POLY-3-HYDROXYBUTYRATE SYNTHASE"/>
    <property type="match status" value="1"/>
</dbReference>
<dbReference type="SUPFAM" id="SSF53474">
    <property type="entry name" value="alpha/beta-Hydrolases"/>
    <property type="match status" value="1"/>
</dbReference>
<dbReference type="PANTHER" id="PTHR36837">
    <property type="entry name" value="POLY(3-HYDROXYALKANOATE) POLYMERASE SUBUNIT PHAC"/>
    <property type="match status" value="1"/>
</dbReference>
<evidence type="ECO:0000259" key="4">
    <source>
        <dbReference type="Pfam" id="PF12551"/>
    </source>
</evidence>
<dbReference type="RefSeq" id="WP_082024536.1">
    <property type="nucleotide sequence ID" value="NZ_JSUQ01000002.1"/>
</dbReference>
<dbReference type="Pfam" id="PF12551">
    <property type="entry name" value="PHBC_N"/>
    <property type="match status" value="1"/>
</dbReference>
<dbReference type="InterPro" id="IPR010941">
    <property type="entry name" value="PhaC_N"/>
</dbReference>
<dbReference type="Gene3D" id="3.40.50.1820">
    <property type="entry name" value="alpha/beta hydrolase"/>
    <property type="match status" value="1"/>
</dbReference>
<dbReference type="InterPro" id="IPR029058">
    <property type="entry name" value="AB_hydrolase_fold"/>
</dbReference>
<name>A0A0B3S7A6_9RHOB</name>
<evidence type="ECO:0000256" key="1">
    <source>
        <dbReference type="ARBA" id="ARBA00022679"/>
    </source>
</evidence>
<protein>
    <submittedName>
        <fullName evidence="5">Putative poly-beta-hydroxyalkanoate synthasephbc</fullName>
    </submittedName>
</protein>
<feature type="domain" description="Poly-beta-hydroxybutyrate polymerase N-terminal" evidence="4">
    <location>
        <begin position="6"/>
        <end position="46"/>
    </location>
</feature>
<evidence type="ECO:0000256" key="2">
    <source>
        <dbReference type="ARBA" id="ARBA00023315"/>
    </source>
</evidence>
<organism evidence="5 6">
    <name type="scientific">Mameliella alba</name>
    <dbReference type="NCBI Taxonomy" id="561184"/>
    <lineage>
        <taxon>Bacteria</taxon>
        <taxon>Pseudomonadati</taxon>
        <taxon>Pseudomonadota</taxon>
        <taxon>Alphaproteobacteria</taxon>
        <taxon>Rhodobacterales</taxon>
        <taxon>Roseobacteraceae</taxon>
        <taxon>Mameliella</taxon>
    </lineage>
</organism>
<keyword evidence="6" id="KW-1185">Reference proteome</keyword>
<dbReference type="PATRIC" id="fig|1515334.3.peg.699"/>
<comment type="caution">
    <text evidence="5">The sequence shown here is derived from an EMBL/GenBank/DDBJ whole genome shotgun (WGS) entry which is preliminary data.</text>
</comment>
<dbReference type="AlphaFoldDB" id="A0A0B3S7A6"/>
<proteinExistence type="predicted"/>
<evidence type="ECO:0000313" key="5">
    <source>
        <dbReference type="EMBL" id="KHQ54853.1"/>
    </source>
</evidence>
<reference evidence="5 6" key="1">
    <citation type="submission" date="2014-10" db="EMBL/GenBank/DDBJ databases">
        <title>Genome sequence of Ponticoccus sp. strain UMTAT08 isolated from clonal culture of toxic dinoflagellate Alexandrium tamiyavanichii.</title>
        <authorList>
            <person name="Gan H.Y."/>
            <person name="Muhd D.-D."/>
            <person name="Mohd Noor M.E."/>
            <person name="Yeong Y.S."/>
            <person name="Usup G."/>
        </authorList>
    </citation>
    <scope>NUCLEOTIDE SEQUENCE [LARGE SCALE GENOMIC DNA]</scope>
    <source>
        <strain evidence="5 6">UMTAT08</strain>
    </source>
</reference>
<dbReference type="InterPro" id="IPR022211">
    <property type="entry name" value="PHBC_N"/>
</dbReference>
<dbReference type="Pfam" id="PF07167">
    <property type="entry name" value="PhaC_N"/>
    <property type="match status" value="1"/>
</dbReference>
<keyword evidence="1" id="KW-0808">Transferase</keyword>
<feature type="domain" description="Poly-beta-hydroxybutyrate polymerase N-terminal" evidence="3">
    <location>
        <begin position="78"/>
        <end position="244"/>
    </location>
</feature>
<keyword evidence="2" id="KW-0012">Acyltransferase</keyword>
<dbReference type="STRING" id="561184.SAMN05216376_10744"/>
<dbReference type="OrthoDB" id="7208816at2"/>
<accession>A0A0B3S7A6</accession>
<dbReference type="InterPro" id="IPR051321">
    <property type="entry name" value="PHA/PHB_synthase"/>
</dbReference>
<dbReference type="EMBL" id="JSUQ01000002">
    <property type="protein sequence ID" value="KHQ54853.1"/>
    <property type="molecule type" value="Genomic_DNA"/>
</dbReference>
<sequence length="569" mass="62957">MTDTDSNTLDRALRATRARATGGLSPHSAASAWMDWLSHLAAAPGRMTALTQQASRIAGETALALAGRSEGPQPAPGDHRFDHPGWALPPFRAMKTAFLAQEAWWTEATAEIRGMRKISADRVNFMVRQGLDMVSPSNFPLTNPEVVEAALKTGGRNFVEGARHLAEDSARMIAQQPAPRPEGFDVGKDLAVTPGQVVYRNDLFELIQYTPQTETVHAEPLLIVPAWIMKYYILDLSPPKSLIAQLVAQGFTVFAISWCNPTAEQSELSLEDYRRRGVMEALEAVQVITRAPRVHACGYCLGGTILAIAAAAMARDGDDRLASVTLLAGQTDFSEAGELMLFVDESQIAFLEDMMWDKGYLDAPQMAGAFQILRARDLVWSRLLRRYLLGEEDPMFDLSAWNMDATRMPYRMHSEYLRGLFLENRLTAGRFSVEGRVIALKDISAPFFVLGTEKDHIAPWRSVYKTALFTDGDLTFVLTSGGHNGGVLSVPGQPHRHFRQGHRPPGRNYMDPDTWLTRHDPQDGSWWPVWFDWLEAKSTGERGTPPPLGRAEAGLPPLMAAPGSYVLQT</sequence>